<name>A0AAX1KDK4_LACPN</name>
<gene>
    <name evidence="2" type="ORF">JH395_06575</name>
</gene>
<feature type="domain" description="Transposase DDE" evidence="1">
    <location>
        <begin position="2"/>
        <end position="129"/>
    </location>
</feature>
<accession>A0AAX1KDK4</accession>
<evidence type="ECO:0000313" key="2">
    <source>
        <dbReference type="EMBL" id="QQM62406.1"/>
    </source>
</evidence>
<reference evidence="2 3" key="1">
    <citation type="submission" date="2020-12" db="EMBL/GenBank/DDBJ databases">
        <title>Whole genome sequencing of Lactobacillus plantarum PC518.</title>
        <authorList>
            <person name="Guo Q."/>
        </authorList>
    </citation>
    <scope>NUCLEOTIDE SEQUENCE [LARGE SCALE GENOMIC DNA]</scope>
    <source>
        <strain evidence="2 3">PC518</strain>
    </source>
</reference>
<organism evidence="2 3">
    <name type="scientific">Lactiplantibacillus plantarum</name>
    <name type="common">Lactobacillus plantarum</name>
    <dbReference type="NCBI Taxonomy" id="1590"/>
    <lineage>
        <taxon>Bacteria</taxon>
        <taxon>Bacillati</taxon>
        <taxon>Bacillota</taxon>
        <taxon>Bacilli</taxon>
        <taxon>Lactobacillales</taxon>
        <taxon>Lactobacillaceae</taxon>
        <taxon>Lactiplantibacillus</taxon>
    </lineage>
</organism>
<dbReference type="RefSeq" id="WP_077726998.1">
    <property type="nucleotide sequence ID" value="NZ_AP028145.1"/>
</dbReference>
<dbReference type="EMBL" id="CP066817">
    <property type="protein sequence ID" value="QQM62406.1"/>
    <property type="molecule type" value="Genomic_DNA"/>
</dbReference>
<protein>
    <submittedName>
        <fullName evidence="2">Transposase</fullName>
    </submittedName>
</protein>
<sequence>MRNHRAKVFRETANIDYNATKKLYYYSFKGNLEVANNGIVLTYDVTPASWHAIKSVQTLLSLWPSHQILVDLGYLSRKLKQELAKKKINLWTPVRRNMKQPVAYQRLLNRQRRQSETNFSQLNELFDIE</sequence>
<dbReference type="InterPro" id="IPR025668">
    <property type="entry name" value="Tnp_DDE_dom"/>
</dbReference>
<proteinExistence type="predicted"/>
<evidence type="ECO:0000259" key="1">
    <source>
        <dbReference type="Pfam" id="PF13612"/>
    </source>
</evidence>
<dbReference type="AlphaFoldDB" id="A0AAX1KDK4"/>
<dbReference type="Pfam" id="PF13612">
    <property type="entry name" value="DDE_Tnp_1_3"/>
    <property type="match status" value="1"/>
</dbReference>
<evidence type="ECO:0000313" key="3">
    <source>
        <dbReference type="Proteomes" id="UP000595466"/>
    </source>
</evidence>
<dbReference type="Proteomes" id="UP000595466">
    <property type="component" value="Chromosome"/>
</dbReference>